<feature type="domain" description="IraD/Gp25-like" evidence="1">
    <location>
        <begin position="36"/>
        <end position="136"/>
    </location>
</feature>
<reference evidence="2 3" key="1">
    <citation type="submission" date="2015-09" db="EMBL/GenBank/DDBJ databases">
        <authorList>
            <consortium name="Pathogen Informatics"/>
        </authorList>
    </citation>
    <scope>NUCLEOTIDE SEQUENCE [LARGE SCALE GENOMIC DNA]</scope>
    <source>
        <strain evidence="2 3">2789STDY5834847</strain>
    </source>
</reference>
<evidence type="ECO:0000313" key="3">
    <source>
        <dbReference type="Proteomes" id="UP000095614"/>
    </source>
</evidence>
<dbReference type="Pfam" id="PF04965">
    <property type="entry name" value="GPW_gp25"/>
    <property type="match status" value="1"/>
</dbReference>
<dbReference type="RefSeq" id="WP_057098216.1">
    <property type="nucleotide sequence ID" value="NZ_CP072239.1"/>
</dbReference>
<organism evidence="2 3">
    <name type="scientific">Bacteroides uniformis</name>
    <dbReference type="NCBI Taxonomy" id="820"/>
    <lineage>
        <taxon>Bacteria</taxon>
        <taxon>Pseudomonadati</taxon>
        <taxon>Bacteroidota</taxon>
        <taxon>Bacteroidia</taxon>
        <taxon>Bacteroidales</taxon>
        <taxon>Bacteroidaceae</taxon>
        <taxon>Bacteroides</taxon>
    </lineage>
</organism>
<dbReference type="EMBL" id="CZAF01000014">
    <property type="protein sequence ID" value="CUP55342.1"/>
    <property type="molecule type" value="Genomic_DNA"/>
</dbReference>
<sequence>MALTSMETKFCKLPLDFEALLSEDVENSCLASCSEIESIDQFIELLISTAPGEHAFDKEFGCEIFFLDFESIVSHTRWEGQFSEYITKAITRHEKRLTGVNVRVIIDDTTRQDNVFDAPAVKKRVQVYVYGTLVHTGEKRCFYYVIYLGPISTR</sequence>
<proteinExistence type="predicted"/>
<dbReference type="InterPro" id="IPR007048">
    <property type="entry name" value="IraD/Gp25-like"/>
</dbReference>
<gene>
    <name evidence="2" type="ORF">ERS852462_03985</name>
</gene>
<dbReference type="Proteomes" id="UP000095614">
    <property type="component" value="Unassembled WGS sequence"/>
</dbReference>
<name>A0A174P2R3_BACUN</name>
<evidence type="ECO:0000259" key="1">
    <source>
        <dbReference type="Pfam" id="PF04965"/>
    </source>
</evidence>
<accession>A0A174P2R3</accession>
<protein>
    <submittedName>
        <fullName evidence="2">GPW/gp25 family protein</fullName>
    </submittedName>
</protein>
<evidence type="ECO:0000313" key="2">
    <source>
        <dbReference type="EMBL" id="CUP55342.1"/>
    </source>
</evidence>
<dbReference type="Gene3D" id="3.10.450.40">
    <property type="match status" value="1"/>
</dbReference>
<dbReference type="OrthoDB" id="1161413at2"/>
<dbReference type="AlphaFoldDB" id="A0A174P2R3"/>
<dbReference type="SUPFAM" id="SSF160719">
    <property type="entry name" value="gpW/gp25-like"/>
    <property type="match status" value="1"/>
</dbReference>